<sequence>MQCPDTNRLIRYLLVKLAPVILGVKPAGLLRLTDCRQTGGKQHDLFCLHQPEILAALQLRCRILRRNSENLVVFFFREGALERVLSEPHNAEFLAGRGYRRGAELAELEFRCRNGSGFPHEIGVFLGYPLKDVRGYIENPDACLALPRGLWRVAGEPTESLAVMERFRRAESAMRQVVGCGRPLEETLRDIHNLLPAA</sequence>
<name>A0A844G519_9BACT</name>
<organism evidence="1 2">
    <name type="scientific">Victivallis lenta</name>
    <dbReference type="NCBI Taxonomy" id="2606640"/>
    <lineage>
        <taxon>Bacteria</taxon>
        <taxon>Pseudomonadati</taxon>
        <taxon>Lentisphaerota</taxon>
        <taxon>Lentisphaeria</taxon>
        <taxon>Victivallales</taxon>
        <taxon>Victivallaceae</taxon>
        <taxon>Victivallis</taxon>
    </lineage>
</organism>
<dbReference type="AlphaFoldDB" id="A0A844G519"/>
<dbReference type="InterPro" id="IPR024523">
    <property type="entry name" value="DUF3793"/>
</dbReference>
<accession>A0A844G519</accession>
<keyword evidence="2" id="KW-1185">Reference proteome</keyword>
<protein>
    <submittedName>
        <fullName evidence="1">DUF3793 family protein</fullName>
    </submittedName>
</protein>
<evidence type="ECO:0000313" key="2">
    <source>
        <dbReference type="Proteomes" id="UP000435649"/>
    </source>
</evidence>
<comment type="caution">
    <text evidence="1">The sequence shown here is derived from an EMBL/GenBank/DDBJ whole genome shotgun (WGS) entry which is preliminary data.</text>
</comment>
<dbReference type="EMBL" id="VUNS01000014">
    <property type="protein sequence ID" value="MST97985.1"/>
    <property type="molecule type" value="Genomic_DNA"/>
</dbReference>
<evidence type="ECO:0000313" key="1">
    <source>
        <dbReference type="EMBL" id="MST97985.1"/>
    </source>
</evidence>
<dbReference type="RefSeq" id="WP_154419113.1">
    <property type="nucleotide sequence ID" value="NZ_VUNS01000014.1"/>
</dbReference>
<gene>
    <name evidence="1" type="ORF">FYJ85_13140</name>
</gene>
<dbReference type="Proteomes" id="UP000435649">
    <property type="component" value="Unassembled WGS sequence"/>
</dbReference>
<proteinExistence type="predicted"/>
<reference evidence="1 2" key="1">
    <citation type="submission" date="2019-08" db="EMBL/GenBank/DDBJ databases">
        <title>In-depth cultivation of the pig gut microbiome towards novel bacterial diversity and tailored functional studies.</title>
        <authorList>
            <person name="Wylensek D."/>
            <person name="Hitch T.C.A."/>
            <person name="Clavel T."/>
        </authorList>
    </citation>
    <scope>NUCLEOTIDE SEQUENCE [LARGE SCALE GENOMIC DNA]</scope>
    <source>
        <strain evidence="1 2">BBE-744-WT-12</strain>
    </source>
</reference>
<dbReference type="Pfam" id="PF12672">
    <property type="entry name" value="DUF3793"/>
    <property type="match status" value="1"/>
</dbReference>